<evidence type="ECO:0000259" key="1">
    <source>
        <dbReference type="Pfam" id="PF13960"/>
    </source>
</evidence>
<dbReference type="InterPro" id="IPR004242">
    <property type="entry name" value="Transposase_21"/>
</dbReference>
<proteinExistence type="predicted"/>
<feature type="non-terminal residue" evidence="2">
    <location>
        <position position="1"/>
    </location>
</feature>
<protein>
    <recommendedName>
        <fullName evidence="1">DUF4218 domain-containing protein</fullName>
    </recommendedName>
</protein>
<feature type="domain" description="DUF4218" evidence="1">
    <location>
        <begin position="485"/>
        <end position="597"/>
    </location>
</feature>
<organism evidence="2 3">
    <name type="scientific">Eragrostis curvula</name>
    <name type="common">weeping love grass</name>
    <dbReference type="NCBI Taxonomy" id="38414"/>
    <lineage>
        <taxon>Eukaryota</taxon>
        <taxon>Viridiplantae</taxon>
        <taxon>Streptophyta</taxon>
        <taxon>Embryophyta</taxon>
        <taxon>Tracheophyta</taxon>
        <taxon>Spermatophyta</taxon>
        <taxon>Magnoliopsida</taxon>
        <taxon>Liliopsida</taxon>
        <taxon>Poales</taxon>
        <taxon>Poaceae</taxon>
        <taxon>PACMAD clade</taxon>
        <taxon>Chloridoideae</taxon>
        <taxon>Eragrostideae</taxon>
        <taxon>Eragrostidinae</taxon>
        <taxon>Eragrostis</taxon>
    </lineage>
</organism>
<dbReference type="Gramene" id="TVU14096">
    <property type="protein sequence ID" value="TVU14096"/>
    <property type="gene ID" value="EJB05_37542"/>
</dbReference>
<name>A0A5J9TRU5_9POAL</name>
<gene>
    <name evidence="2" type="ORF">EJB05_37542</name>
</gene>
<dbReference type="PANTHER" id="PTHR10775:SF166">
    <property type="entry name" value="OS04G0146034 PROTEIN"/>
    <property type="match status" value="1"/>
</dbReference>
<dbReference type="AlphaFoldDB" id="A0A5J9TRU5"/>
<dbReference type="EMBL" id="RWGY01000031">
    <property type="protein sequence ID" value="TVU14096.1"/>
    <property type="molecule type" value="Genomic_DNA"/>
</dbReference>
<reference evidence="2 3" key="1">
    <citation type="journal article" date="2019" name="Sci. Rep.">
        <title>A high-quality genome of Eragrostis curvula grass provides insights into Poaceae evolution and supports new strategies to enhance forage quality.</title>
        <authorList>
            <person name="Carballo J."/>
            <person name="Santos B.A.C.M."/>
            <person name="Zappacosta D."/>
            <person name="Garbus I."/>
            <person name="Selva J.P."/>
            <person name="Gallo C.A."/>
            <person name="Diaz A."/>
            <person name="Albertini E."/>
            <person name="Caccamo M."/>
            <person name="Echenique V."/>
        </authorList>
    </citation>
    <scope>NUCLEOTIDE SEQUENCE [LARGE SCALE GENOMIC DNA]</scope>
    <source>
        <strain evidence="3">cv. Victoria</strain>
        <tissue evidence="2">Leaf</tissue>
    </source>
</reference>
<dbReference type="InterPro" id="IPR025452">
    <property type="entry name" value="DUF4218"/>
</dbReference>
<dbReference type="Proteomes" id="UP000324897">
    <property type="component" value="Unassembled WGS sequence"/>
</dbReference>
<dbReference type="Pfam" id="PF13960">
    <property type="entry name" value="DUF4218"/>
    <property type="match status" value="1"/>
</dbReference>
<dbReference type="Pfam" id="PF02992">
    <property type="entry name" value="Transposase_21"/>
    <property type="match status" value="1"/>
</dbReference>
<dbReference type="PANTHER" id="PTHR10775">
    <property type="entry name" value="OS08G0208400 PROTEIN"/>
    <property type="match status" value="1"/>
</dbReference>
<accession>A0A5J9TRU5</accession>
<evidence type="ECO:0000313" key="3">
    <source>
        <dbReference type="Proteomes" id="UP000324897"/>
    </source>
</evidence>
<dbReference type="OrthoDB" id="682521at2759"/>
<evidence type="ECO:0000313" key="2">
    <source>
        <dbReference type="EMBL" id="TVU14096.1"/>
    </source>
</evidence>
<sequence>MLNDYAEAHNFEEDCREEEPEPSAKAYYDMLDAAQRPLHGHTNVSQLDAIARLMAVKSQFSMSHRNFDVMLTVIASMLPEGHNLPKNMYESQKLLRALKMPYEKIHACPKGRVLFRKEHAEALYYPKCSSSRYLEVESGDGEKRQTPVAAKILRYLPFIPRIQRLYMTEETAKQMTWHKKGVRYHPENLVHPADGVLTYDKATKTNFKMHVWYQYSLHDLLAYGTFCGWCVHGKFPCPVCKSKLMFHYLKKGGKYSSFDKHRQFLPLNHPFRRDTKNFTKGVEVNDPAPQIMTCADVRAELDALKVNENGDGFEGYGELHAWVHVSGLYRLSYMDDILLPHNIDPMHTEKNIGEASFCTIMAYADKSRDNVKARVDQATLCDRPKLDMAPPKPGNKRWIKPKTDFVLTRAQRREVLEWFKTLMFPDGFASNLSRGVNLETMRISGVKSHDYHVWLELLLPSMVRGYVPDHVWQALAELSYFFRQLCAKEIPKKVIADMEKMAPVLLCKLEKIFPPGFFTSMQHMILHLPYEARMGGPVQNRWCYSIERCLKVLRTKCKNKCKIEASMAEAYLLEEVSNFTTKYYADNLPSVHNPPPRYNVAEN</sequence>
<keyword evidence="3" id="KW-1185">Reference proteome</keyword>
<comment type="caution">
    <text evidence="2">The sequence shown here is derived from an EMBL/GenBank/DDBJ whole genome shotgun (WGS) entry which is preliminary data.</text>
</comment>